<evidence type="ECO:0000256" key="12">
    <source>
        <dbReference type="ARBA" id="ARBA00048988"/>
    </source>
</evidence>
<keyword evidence="10" id="KW-0413">Isomerase</keyword>
<evidence type="ECO:0000256" key="2">
    <source>
        <dbReference type="ARBA" id="ARBA00022705"/>
    </source>
</evidence>
<evidence type="ECO:0000259" key="14">
    <source>
        <dbReference type="PROSITE" id="PS51194"/>
    </source>
</evidence>
<keyword evidence="7" id="KW-0862">Zinc</keyword>
<dbReference type="InterPro" id="IPR042115">
    <property type="entry name" value="PriA_3primeBD_sf"/>
</dbReference>
<dbReference type="Pfam" id="PF00270">
    <property type="entry name" value="DEAD"/>
    <property type="match status" value="1"/>
</dbReference>
<dbReference type="InterPro" id="IPR040498">
    <property type="entry name" value="PriA_CRR"/>
</dbReference>
<dbReference type="Pfam" id="PF18319">
    <property type="entry name" value="Zn_ribbon_PriA"/>
    <property type="match status" value="1"/>
</dbReference>
<dbReference type="SUPFAM" id="SSF52540">
    <property type="entry name" value="P-loop containing nucleoside triphosphate hydrolases"/>
    <property type="match status" value="2"/>
</dbReference>
<proteinExistence type="inferred from homology"/>
<accession>A0A381TAP1</accession>
<keyword evidence="5" id="KW-0378">Hydrolase</keyword>
<keyword evidence="9" id="KW-0238">DNA-binding</keyword>
<dbReference type="AlphaFoldDB" id="A0A381TAP1"/>
<keyword evidence="6" id="KW-0347">Helicase</keyword>
<dbReference type="GO" id="GO:0006270">
    <property type="term" value="P:DNA replication initiation"/>
    <property type="evidence" value="ECO:0007669"/>
    <property type="project" value="TreeGrafter"/>
</dbReference>
<evidence type="ECO:0000259" key="13">
    <source>
        <dbReference type="PROSITE" id="PS51192"/>
    </source>
</evidence>
<dbReference type="NCBIfam" id="TIGR00595">
    <property type="entry name" value="priA"/>
    <property type="match status" value="1"/>
</dbReference>
<dbReference type="GO" id="GO:0043138">
    <property type="term" value="F:3'-5' DNA helicase activity"/>
    <property type="evidence" value="ECO:0007669"/>
    <property type="project" value="UniProtKB-EC"/>
</dbReference>
<dbReference type="PANTHER" id="PTHR30580:SF0">
    <property type="entry name" value="PRIMOSOMAL PROTEIN N"/>
    <property type="match status" value="1"/>
</dbReference>
<dbReference type="InterPro" id="IPR001650">
    <property type="entry name" value="Helicase_C-like"/>
</dbReference>
<evidence type="ECO:0000256" key="6">
    <source>
        <dbReference type="ARBA" id="ARBA00022806"/>
    </source>
</evidence>
<dbReference type="PROSITE" id="PS51194">
    <property type="entry name" value="HELICASE_CTER"/>
    <property type="match status" value="1"/>
</dbReference>
<keyword evidence="3" id="KW-0479">Metal-binding</keyword>
<evidence type="ECO:0000256" key="8">
    <source>
        <dbReference type="ARBA" id="ARBA00022840"/>
    </source>
</evidence>
<evidence type="ECO:0000256" key="9">
    <source>
        <dbReference type="ARBA" id="ARBA00023125"/>
    </source>
</evidence>
<dbReference type="InterPro" id="IPR005259">
    <property type="entry name" value="PriA"/>
</dbReference>
<keyword evidence="1" id="KW-0639">Primosome</keyword>
<organism evidence="15">
    <name type="scientific">marine metagenome</name>
    <dbReference type="NCBI Taxonomy" id="408172"/>
    <lineage>
        <taxon>unclassified sequences</taxon>
        <taxon>metagenomes</taxon>
        <taxon>ecological metagenomes</taxon>
    </lineage>
</organism>
<dbReference type="GO" id="GO:0006302">
    <property type="term" value="P:double-strand break repair"/>
    <property type="evidence" value="ECO:0007669"/>
    <property type="project" value="InterPro"/>
</dbReference>
<dbReference type="GO" id="GO:0003677">
    <property type="term" value="F:DNA binding"/>
    <property type="evidence" value="ECO:0007669"/>
    <property type="project" value="UniProtKB-KW"/>
</dbReference>
<gene>
    <name evidence="15" type="ORF">METZ01_LOCUS66074</name>
</gene>
<dbReference type="Gene3D" id="3.40.1440.60">
    <property type="entry name" value="PriA, 3(prime) DNA-binding domain"/>
    <property type="match status" value="1"/>
</dbReference>
<dbReference type="GO" id="GO:1990077">
    <property type="term" value="C:primosome complex"/>
    <property type="evidence" value="ECO:0007669"/>
    <property type="project" value="UniProtKB-KW"/>
</dbReference>
<name>A0A381TAP1_9ZZZZ</name>
<dbReference type="PROSITE" id="PS51192">
    <property type="entry name" value="HELICASE_ATP_BIND_1"/>
    <property type="match status" value="1"/>
</dbReference>
<dbReference type="FunFam" id="3.40.50.300:FF:000489">
    <property type="entry name" value="Primosome assembly protein PriA"/>
    <property type="match status" value="1"/>
</dbReference>
<dbReference type="EMBL" id="UINC01004289">
    <property type="protein sequence ID" value="SVA13220.1"/>
    <property type="molecule type" value="Genomic_DNA"/>
</dbReference>
<sequence length="747" mass="84246">MIMFVDVAFPISSYKVFTYKAPPTLVKKIAVGIRVNAPFGRRSAKGIVVAVHKSNPYKGKVREIESYVDDKPVLDKPLWELIIWMSDYYLAPIGQVAKTVLPSKLSTRYDLPALWMVRILSKGDNANFGKLGKNAPTQAKVLDQLKNYKDFIQVSELRSFASSPLKVCQGLEEKGLVKLLKETKKPNITAFTFDPISKQIYFTKKQQEVLHDLSLMLNPKKFSSHLLHGVTGSGKTEIYIEISRKVLACDRTVIILLPEILITPQIAGRFRAVFGDTVALWHSKLTQAVRAWTWKRICLGDFKVIIGARSAIFSPVKNLGLIVVDEEQESSYKQEYPAPKYHTREVALMRGKLHKAMVIMASATPSLESYYNQIKGKFTYLQLSHRYGGAKYPQVYVVDMKKDQEEAGKVGQIFSGLLLDKIEDRLNKSEQIILLQNRRGYSPIFRCNDCGEVEMCPRCNVTLTYHKVGNSLQCHFCGLKKKVIKLQCKHCSGHNLGLLGIGTQKVEDILIESFPGARLARLDFDTARSISSITNLLKKFSLGKIDILLGTQMIAKGLDFENITLVGIINADTGLYLPDFRAGERVFQLIYQASGRSGRHKKPGEVVIQTYDAENTVIKQATKLNLKKYYNMALSERRELNYPPFSWMANLVFSGKKKITVLRKADKVRSGLSGKYKGLDIIGPAPCYRERLRGKYRIQIVFKSAKSQDQNGLKLHHFLQQNFGLEINQQIHSGVIASLDINPVSIQ</sequence>
<dbReference type="GO" id="GO:0046872">
    <property type="term" value="F:metal ion binding"/>
    <property type="evidence" value="ECO:0007669"/>
    <property type="project" value="UniProtKB-KW"/>
</dbReference>
<dbReference type="Pfam" id="PF17764">
    <property type="entry name" value="PriA_3primeBD"/>
    <property type="match status" value="1"/>
</dbReference>
<dbReference type="SMART" id="SM00490">
    <property type="entry name" value="HELICc"/>
    <property type="match status" value="1"/>
</dbReference>
<evidence type="ECO:0000256" key="11">
    <source>
        <dbReference type="ARBA" id="ARBA00034808"/>
    </source>
</evidence>
<dbReference type="InterPro" id="IPR027417">
    <property type="entry name" value="P-loop_NTPase"/>
</dbReference>
<comment type="catalytic activity">
    <reaction evidence="12">
        <text>ATP + H2O = ADP + phosphate + H(+)</text>
        <dbReference type="Rhea" id="RHEA:13065"/>
        <dbReference type="ChEBI" id="CHEBI:15377"/>
        <dbReference type="ChEBI" id="CHEBI:15378"/>
        <dbReference type="ChEBI" id="CHEBI:30616"/>
        <dbReference type="ChEBI" id="CHEBI:43474"/>
        <dbReference type="ChEBI" id="CHEBI:456216"/>
        <dbReference type="EC" id="5.6.2.4"/>
    </reaction>
</comment>
<dbReference type="GO" id="GO:0006269">
    <property type="term" value="P:DNA replication, synthesis of primer"/>
    <property type="evidence" value="ECO:0007669"/>
    <property type="project" value="UniProtKB-KW"/>
</dbReference>
<evidence type="ECO:0000256" key="5">
    <source>
        <dbReference type="ARBA" id="ARBA00022801"/>
    </source>
</evidence>
<evidence type="ECO:0000256" key="1">
    <source>
        <dbReference type="ARBA" id="ARBA00022515"/>
    </source>
</evidence>
<reference evidence="15" key="1">
    <citation type="submission" date="2018-05" db="EMBL/GenBank/DDBJ databases">
        <authorList>
            <person name="Lanie J.A."/>
            <person name="Ng W.-L."/>
            <person name="Kazmierczak K.M."/>
            <person name="Andrzejewski T.M."/>
            <person name="Davidsen T.M."/>
            <person name="Wayne K.J."/>
            <person name="Tettelin H."/>
            <person name="Glass J.I."/>
            <person name="Rusch D."/>
            <person name="Podicherti R."/>
            <person name="Tsui H.-C.T."/>
            <person name="Winkler M.E."/>
        </authorList>
    </citation>
    <scope>NUCLEOTIDE SEQUENCE</scope>
</reference>
<dbReference type="Pfam" id="PF18074">
    <property type="entry name" value="PriA_C"/>
    <property type="match status" value="1"/>
</dbReference>
<dbReference type="InterPro" id="IPR014001">
    <property type="entry name" value="Helicase_ATP-bd"/>
</dbReference>
<keyword evidence="8" id="KW-0067">ATP-binding</keyword>
<dbReference type="InterPro" id="IPR041236">
    <property type="entry name" value="PriA_C"/>
</dbReference>
<dbReference type="CDD" id="cd17929">
    <property type="entry name" value="DEXHc_priA"/>
    <property type="match status" value="1"/>
</dbReference>
<keyword evidence="4" id="KW-0547">Nucleotide-binding</keyword>
<dbReference type="Gene3D" id="3.40.50.300">
    <property type="entry name" value="P-loop containing nucleotide triphosphate hydrolases"/>
    <property type="match status" value="2"/>
</dbReference>
<evidence type="ECO:0000313" key="15">
    <source>
        <dbReference type="EMBL" id="SVA13220.1"/>
    </source>
</evidence>
<evidence type="ECO:0000256" key="3">
    <source>
        <dbReference type="ARBA" id="ARBA00022723"/>
    </source>
</evidence>
<dbReference type="SMART" id="SM00487">
    <property type="entry name" value="DEXDc"/>
    <property type="match status" value="1"/>
</dbReference>
<dbReference type="InterPro" id="IPR011545">
    <property type="entry name" value="DEAD/DEAH_box_helicase_dom"/>
</dbReference>
<feature type="domain" description="Helicase ATP-binding" evidence="13">
    <location>
        <begin position="216"/>
        <end position="383"/>
    </location>
</feature>
<dbReference type="GO" id="GO:0016787">
    <property type="term" value="F:hydrolase activity"/>
    <property type="evidence" value="ECO:0007669"/>
    <property type="project" value="UniProtKB-KW"/>
</dbReference>
<feature type="domain" description="Helicase C-terminal" evidence="14">
    <location>
        <begin position="478"/>
        <end position="640"/>
    </location>
</feature>
<dbReference type="Pfam" id="PF00271">
    <property type="entry name" value="Helicase_C"/>
    <property type="match status" value="1"/>
</dbReference>
<keyword evidence="2" id="KW-0235">DNA replication</keyword>
<dbReference type="FunFam" id="3.40.1440.60:FF:000001">
    <property type="entry name" value="Primosomal protein N"/>
    <property type="match status" value="1"/>
</dbReference>
<protein>
    <recommendedName>
        <fullName evidence="11">DNA 3'-5' helicase</fullName>
        <ecNumber evidence="11">5.6.2.4</ecNumber>
    </recommendedName>
</protein>
<dbReference type="InterPro" id="IPR041222">
    <property type="entry name" value="PriA_3primeBD"/>
</dbReference>
<dbReference type="GO" id="GO:0005524">
    <property type="term" value="F:ATP binding"/>
    <property type="evidence" value="ECO:0007669"/>
    <property type="project" value="UniProtKB-KW"/>
</dbReference>
<dbReference type="PANTHER" id="PTHR30580">
    <property type="entry name" value="PRIMOSOMAL PROTEIN N"/>
    <property type="match status" value="1"/>
</dbReference>
<dbReference type="GO" id="GO:0006310">
    <property type="term" value="P:DNA recombination"/>
    <property type="evidence" value="ECO:0007669"/>
    <property type="project" value="InterPro"/>
</dbReference>
<evidence type="ECO:0000256" key="10">
    <source>
        <dbReference type="ARBA" id="ARBA00023235"/>
    </source>
</evidence>
<evidence type="ECO:0000256" key="7">
    <source>
        <dbReference type="ARBA" id="ARBA00022833"/>
    </source>
</evidence>
<evidence type="ECO:0000256" key="4">
    <source>
        <dbReference type="ARBA" id="ARBA00022741"/>
    </source>
</evidence>
<dbReference type="EC" id="5.6.2.4" evidence="11"/>
<dbReference type="HAMAP" id="MF_00983">
    <property type="entry name" value="PriA"/>
    <property type="match status" value="1"/>
</dbReference>